<dbReference type="SUPFAM" id="SSF54695">
    <property type="entry name" value="POZ domain"/>
    <property type="match status" value="1"/>
</dbReference>
<dbReference type="InterPro" id="IPR006571">
    <property type="entry name" value="TLDc_dom"/>
</dbReference>
<protein>
    <recommendedName>
        <fullName evidence="7">BTB domain-containing protein</fullName>
    </recommendedName>
</protein>
<keyword evidence="5" id="KW-1185">Reference proteome</keyword>
<name>A0A0G4IMY1_PLABS</name>
<dbReference type="PROSITE" id="PS51886">
    <property type="entry name" value="TLDC"/>
    <property type="match status" value="1"/>
</dbReference>
<geneLocation type="mitochondrion" evidence="4"/>
<dbReference type="PROSITE" id="PS50097">
    <property type="entry name" value="BTB"/>
    <property type="match status" value="1"/>
</dbReference>
<evidence type="ECO:0000313" key="5">
    <source>
        <dbReference type="Proteomes" id="UP000039324"/>
    </source>
</evidence>
<dbReference type="Proteomes" id="UP000039324">
    <property type="component" value="Unassembled WGS sequence"/>
</dbReference>
<evidence type="ECO:0000313" key="3">
    <source>
        <dbReference type="EMBL" id="CEO96567.1"/>
    </source>
</evidence>
<dbReference type="InterPro" id="IPR000210">
    <property type="entry name" value="BTB/POZ_dom"/>
</dbReference>
<gene>
    <name evidence="3" type="ORF">PBRA_005176</name>
    <name evidence="4" type="ORF">PLBR_LOCUS1839</name>
</gene>
<accession>A0A0G4IMY1</accession>
<organism evidence="3 5">
    <name type="scientific">Plasmodiophora brassicae</name>
    <name type="common">Clubroot disease agent</name>
    <dbReference type="NCBI Taxonomy" id="37360"/>
    <lineage>
        <taxon>Eukaryota</taxon>
        <taxon>Sar</taxon>
        <taxon>Rhizaria</taxon>
        <taxon>Endomyxa</taxon>
        <taxon>Phytomyxea</taxon>
        <taxon>Plasmodiophorida</taxon>
        <taxon>Plasmodiophoridae</taxon>
        <taxon>Plasmodiophora</taxon>
    </lineage>
</organism>
<dbReference type="Pfam" id="PF00651">
    <property type="entry name" value="BTB"/>
    <property type="match status" value="1"/>
</dbReference>
<keyword evidence="4" id="KW-0496">Mitochondrion</keyword>
<evidence type="ECO:0000259" key="2">
    <source>
        <dbReference type="PROSITE" id="PS51886"/>
    </source>
</evidence>
<dbReference type="AlphaFoldDB" id="A0A0G4IMY1"/>
<dbReference type="Proteomes" id="UP000290189">
    <property type="component" value="Unassembled WGS sequence"/>
</dbReference>
<dbReference type="EMBL" id="CDSF01000068">
    <property type="protein sequence ID" value="CEO96567.1"/>
    <property type="molecule type" value="Genomic_DNA"/>
</dbReference>
<dbReference type="STRING" id="37360.A0A0G4IMY1"/>
<dbReference type="CDD" id="cd18186">
    <property type="entry name" value="BTB_POZ_ZBTB_KLHL-like"/>
    <property type="match status" value="1"/>
</dbReference>
<evidence type="ECO:0000313" key="4">
    <source>
        <dbReference type="EMBL" id="SPQ94624.1"/>
    </source>
</evidence>
<feature type="domain" description="BTB" evidence="1">
    <location>
        <begin position="35"/>
        <end position="111"/>
    </location>
</feature>
<dbReference type="PANTHER" id="PTHR24410">
    <property type="entry name" value="HL07962P-RELATED"/>
    <property type="match status" value="1"/>
</dbReference>
<dbReference type="Gene3D" id="3.30.710.10">
    <property type="entry name" value="Potassium Channel Kv1.1, Chain A"/>
    <property type="match status" value="1"/>
</dbReference>
<dbReference type="SMART" id="SM00584">
    <property type="entry name" value="TLDc"/>
    <property type="match status" value="1"/>
</dbReference>
<evidence type="ECO:0008006" key="7">
    <source>
        <dbReference type="Google" id="ProtNLM"/>
    </source>
</evidence>
<evidence type="ECO:0000313" key="6">
    <source>
        <dbReference type="Proteomes" id="UP000290189"/>
    </source>
</evidence>
<evidence type="ECO:0000259" key="1">
    <source>
        <dbReference type="PROSITE" id="PS50097"/>
    </source>
</evidence>
<proteinExistence type="predicted"/>
<feature type="domain" description="TLDc" evidence="2">
    <location>
        <begin position="347"/>
        <end position="517"/>
    </location>
</feature>
<dbReference type="OMA" id="ANSWASY"/>
<dbReference type="Pfam" id="PF07534">
    <property type="entry name" value="TLD"/>
    <property type="match status" value="1"/>
</dbReference>
<dbReference type="PANTHER" id="PTHR24410:SF23">
    <property type="entry name" value="BTB DOMAIN-CONTAINING PROTEIN-RELATED"/>
    <property type="match status" value="1"/>
</dbReference>
<dbReference type="EMBL" id="OVEO01000003">
    <property type="protein sequence ID" value="SPQ94624.1"/>
    <property type="molecule type" value="Genomic_DNA"/>
</dbReference>
<reference evidence="4 6" key="2">
    <citation type="submission" date="2018-03" db="EMBL/GenBank/DDBJ databases">
        <authorList>
            <person name="Fogelqvist J."/>
        </authorList>
    </citation>
    <scope>NUCLEOTIDE SEQUENCE [LARGE SCALE GENOMIC DNA]</scope>
</reference>
<reference evidence="3 5" key="1">
    <citation type="submission" date="2015-02" db="EMBL/GenBank/DDBJ databases">
        <authorList>
            <person name="Chooi Y.-H."/>
        </authorList>
    </citation>
    <scope>NUCLEOTIDE SEQUENCE [LARGE SCALE GENOMIC DNA]</scope>
    <source>
        <strain evidence="3">E3</strain>
    </source>
</reference>
<sequence>MEESASLPTEERTAPTQVSTLQADLKRILEEQILTDIEIVVGESRFPAHRAILCARVPYFQQLLTARGEAGGPTTSWVETTLGVFSKPNTSPGAISALLAYVYTDTLPEIDNPGLLLELFQLADEMQMQPLMDTIGLMLADFVDDSLSSTGPIARVVDTVICPCLTIAERHGATRLSQRILSATVENMNAVMRQPDAMHSLQDRTSPSMMLQILSSDRLDLDEVDVLDFSISYCCRKAGSSFTDVRNVGMPSYAYGVRVHAAGGDERDKESDLVSMLTMLLGAVRFTLMNANQFSDAIRCASSFVSRDRFFKVCEYFMTSRSPSAPPDRPRTGRVLPSAIIGRGSDRLLHQWVTESWPETYTPKKSKSVLTFRVIYRASRDGFFARSFHDKCDGKGPTVVLVRSTNGYVFGGFNANSWASYGSSSSRHNFLFALTGPNRKYPVTEPEYACVNNQACGPVFGRGPDLSISDMSNASNASYNASNISYNFARSYLGASGLAGHGFVSFEVQDYEVFAVEWTTTAAE</sequence>
<dbReference type="InterPro" id="IPR051481">
    <property type="entry name" value="BTB-POZ/Galectin-3-binding"/>
</dbReference>
<dbReference type="SMART" id="SM00225">
    <property type="entry name" value="BTB"/>
    <property type="match status" value="1"/>
</dbReference>
<dbReference type="InterPro" id="IPR011333">
    <property type="entry name" value="SKP1/BTB/POZ_sf"/>
</dbReference>
<dbReference type="OrthoDB" id="25620at2759"/>